<dbReference type="EMBL" id="LAZR01000495">
    <property type="protein sequence ID" value="KKN66611.1"/>
    <property type="molecule type" value="Genomic_DNA"/>
</dbReference>
<accession>A0A0F9UZA5</accession>
<organism evidence="1">
    <name type="scientific">marine sediment metagenome</name>
    <dbReference type="NCBI Taxonomy" id="412755"/>
    <lineage>
        <taxon>unclassified sequences</taxon>
        <taxon>metagenomes</taxon>
        <taxon>ecological metagenomes</taxon>
    </lineage>
</organism>
<reference evidence="1" key="1">
    <citation type="journal article" date="2015" name="Nature">
        <title>Complex archaea that bridge the gap between prokaryotes and eukaryotes.</title>
        <authorList>
            <person name="Spang A."/>
            <person name="Saw J.H."/>
            <person name="Jorgensen S.L."/>
            <person name="Zaremba-Niedzwiedzka K."/>
            <person name="Martijn J."/>
            <person name="Lind A.E."/>
            <person name="van Eijk R."/>
            <person name="Schleper C."/>
            <person name="Guy L."/>
            <person name="Ettema T.J."/>
        </authorList>
    </citation>
    <scope>NUCLEOTIDE SEQUENCE</scope>
</reference>
<gene>
    <name evidence="1" type="ORF">LCGC14_0469460</name>
</gene>
<evidence type="ECO:0000313" key="1">
    <source>
        <dbReference type="EMBL" id="KKN66611.1"/>
    </source>
</evidence>
<proteinExistence type="predicted"/>
<sequence length="29" mass="3465">MKLNVKDMLYAYANASIDNDKKFTWPEEE</sequence>
<comment type="caution">
    <text evidence="1">The sequence shown here is derived from an EMBL/GenBank/DDBJ whole genome shotgun (WGS) entry which is preliminary data.</text>
</comment>
<name>A0A0F9UZA5_9ZZZZ</name>
<dbReference type="AlphaFoldDB" id="A0A0F9UZA5"/>
<protein>
    <submittedName>
        <fullName evidence="1">Uncharacterized protein</fullName>
    </submittedName>
</protein>